<name>A0A843TWC4_COLES</name>
<proteinExistence type="predicted"/>
<protein>
    <submittedName>
        <fullName evidence="1">Uncharacterized protein</fullName>
    </submittedName>
</protein>
<evidence type="ECO:0000313" key="2">
    <source>
        <dbReference type="Proteomes" id="UP000652761"/>
    </source>
</evidence>
<comment type="caution">
    <text evidence="1">The sequence shown here is derived from an EMBL/GenBank/DDBJ whole genome shotgun (WGS) entry which is preliminary data.</text>
</comment>
<keyword evidence="2" id="KW-1185">Reference proteome</keyword>
<dbReference type="AlphaFoldDB" id="A0A843TWC4"/>
<evidence type="ECO:0000313" key="1">
    <source>
        <dbReference type="EMBL" id="MQL75571.1"/>
    </source>
</evidence>
<gene>
    <name evidence="1" type="ORF">Taro_007956</name>
</gene>
<organism evidence="1 2">
    <name type="scientific">Colocasia esculenta</name>
    <name type="common">Wild taro</name>
    <name type="synonym">Arum esculentum</name>
    <dbReference type="NCBI Taxonomy" id="4460"/>
    <lineage>
        <taxon>Eukaryota</taxon>
        <taxon>Viridiplantae</taxon>
        <taxon>Streptophyta</taxon>
        <taxon>Embryophyta</taxon>
        <taxon>Tracheophyta</taxon>
        <taxon>Spermatophyta</taxon>
        <taxon>Magnoliopsida</taxon>
        <taxon>Liliopsida</taxon>
        <taxon>Araceae</taxon>
        <taxon>Aroideae</taxon>
        <taxon>Colocasieae</taxon>
        <taxon>Colocasia</taxon>
    </lineage>
</organism>
<accession>A0A843TWC4</accession>
<dbReference type="Proteomes" id="UP000652761">
    <property type="component" value="Unassembled WGS sequence"/>
</dbReference>
<dbReference type="EMBL" id="NMUH01000256">
    <property type="protein sequence ID" value="MQL75571.1"/>
    <property type="molecule type" value="Genomic_DNA"/>
</dbReference>
<sequence length="176" mass="19154">MIVGEPKLTGRSDCCTVAGQLEPTKINKPTWNDSAIDLIGRPRCGPHKIAAWDDVGPTRPTNQVSRAAIPLHAGYPGSRIKKYLELHTRLWRSTSREILAAIAEARAFTSGDKADFTAFIRAYAADSMLMASSFSGTKLLFSRGSATAAPWLRTALNNSSRIGKGSFCQKIDRAMK</sequence>
<reference evidence="1" key="1">
    <citation type="submission" date="2017-07" db="EMBL/GenBank/DDBJ databases">
        <title>Taro Niue Genome Assembly and Annotation.</title>
        <authorList>
            <person name="Atibalentja N."/>
            <person name="Keating K."/>
            <person name="Fields C.J."/>
        </authorList>
    </citation>
    <scope>NUCLEOTIDE SEQUENCE</scope>
    <source>
        <strain evidence="1">Niue_2</strain>
        <tissue evidence="1">Leaf</tissue>
    </source>
</reference>